<dbReference type="OrthoDB" id="368507at2759"/>
<dbReference type="Ensembl" id="ENSGMOT00000018651.2">
    <property type="protein sequence ID" value="ENSGMOP00000018203.2"/>
    <property type="gene ID" value="ENSGMOG00000016961.2"/>
</dbReference>
<dbReference type="KEGG" id="gmh:115556306"/>
<keyword evidence="2" id="KW-1185">Reference proteome</keyword>
<dbReference type="Pfam" id="PF16093">
    <property type="entry name" value="PAC4"/>
    <property type="match status" value="1"/>
</dbReference>
<evidence type="ECO:0008006" key="3">
    <source>
        <dbReference type="Google" id="ProtNLM"/>
    </source>
</evidence>
<name>A0A8C4ZMU1_GADMO</name>
<dbReference type="GeneID" id="115556306"/>
<protein>
    <recommendedName>
        <fullName evidence="3">Proteasome assembly chaperone 4</fullName>
    </recommendedName>
</protein>
<dbReference type="Proteomes" id="UP000694546">
    <property type="component" value="Chromosome 12"/>
</dbReference>
<accession>A0A8C4ZMU1</accession>
<reference evidence="1" key="2">
    <citation type="submission" date="2025-09" db="UniProtKB">
        <authorList>
            <consortium name="Ensembl"/>
        </authorList>
    </citation>
    <scope>IDENTIFICATION</scope>
</reference>
<dbReference type="AlphaFoldDB" id="A0A8C4ZMU1"/>
<proteinExistence type="predicted"/>
<dbReference type="RefSeq" id="XP_030229354.1">
    <property type="nucleotide sequence ID" value="XM_030373494.1"/>
</dbReference>
<gene>
    <name evidence="1" type="primary">psmg4</name>
</gene>
<dbReference type="OMA" id="HVMKLDG"/>
<reference evidence="1" key="1">
    <citation type="submission" date="2025-08" db="UniProtKB">
        <authorList>
            <consortium name="Ensembl"/>
        </authorList>
    </citation>
    <scope>IDENTIFICATION</scope>
</reference>
<dbReference type="PANTHER" id="PTHR33559:SF1">
    <property type="entry name" value="PROTEASOME ASSEMBLY CHAPERONE 4"/>
    <property type="match status" value="1"/>
</dbReference>
<dbReference type="PANTHER" id="PTHR33559">
    <property type="entry name" value="PROTEASOME ASSEMBLY CHAPERONE 4"/>
    <property type="match status" value="1"/>
</dbReference>
<dbReference type="InterPro" id="IPR032157">
    <property type="entry name" value="PAC4"/>
</dbReference>
<organism evidence="1 2">
    <name type="scientific">Gadus morhua</name>
    <name type="common">Atlantic cod</name>
    <dbReference type="NCBI Taxonomy" id="8049"/>
    <lineage>
        <taxon>Eukaryota</taxon>
        <taxon>Metazoa</taxon>
        <taxon>Chordata</taxon>
        <taxon>Craniata</taxon>
        <taxon>Vertebrata</taxon>
        <taxon>Euteleostomi</taxon>
        <taxon>Actinopterygii</taxon>
        <taxon>Neopterygii</taxon>
        <taxon>Teleostei</taxon>
        <taxon>Neoteleostei</taxon>
        <taxon>Acanthomorphata</taxon>
        <taxon>Zeiogadaria</taxon>
        <taxon>Gadariae</taxon>
        <taxon>Gadiformes</taxon>
        <taxon>Gadoidei</taxon>
        <taxon>Gadidae</taxon>
        <taxon>Gadus</taxon>
    </lineage>
</organism>
<sequence>MSGAEQGDAFDAITVYNFCEKISEQTIHFHVMKMNGGFFLWVGASPTLSNLAVSMISKFDSVPLSMLLMGDKSETAPNALAQRLAKKTNKQVFVSYNLPMVNTNLALQVEDRIKKEMGNHPEHF</sequence>
<evidence type="ECO:0000313" key="1">
    <source>
        <dbReference type="Ensembl" id="ENSGMOP00000018203.2"/>
    </source>
</evidence>
<dbReference type="CTD" id="389362"/>
<dbReference type="GO" id="GO:0043248">
    <property type="term" value="P:proteasome assembly"/>
    <property type="evidence" value="ECO:0007669"/>
    <property type="project" value="InterPro"/>
</dbReference>
<dbReference type="GeneTree" id="ENSGT00940000167364"/>
<evidence type="ECO:0000313" key="2">
    <source>
        <dbReference type="Proteomes" id="UP000694546"/>
    </source>
</evidence>